<keyword evidence="6 7" id="KW-0472">Membrane</keyword>
<feature type="transmembrane region" description="Helical" evidence="7">
    <location>
        <begin position="193"/>
        <end position="211"/>
    </location>
</feature>
<feature type="transmembrane region" description="Helical" evidence="7">
    <location>
        <begin position="381"/>
        <end position="400"/>
    </location>
</feature>
<comment type="subcellular location">
    <subcellularLocation>
        <location evidence="1">Endomembrane system</location>
        <topology evidence="1">Multi-pass membrane protein</topology>
    </subcellularLocation>
</comment>
<evidence type="ECO:0000313" key="9">
    <source>
        <dbReference type="EMBL" id="KIM45912.1"/>
    </source>
</evidence>
<dbReference type="GO" id="GO:0000329">
    <property type="term" value="C:fungal-type vacuole membrane"/>
    <property type="evidence" value="ECO:0007669"/>
    <property type="project" value="TreeGrafter"/>
</dbReference>
<dbReference type="GO" id="GO:0015369">
    <property type="term" value="F:calcium:proton antiporter activity"/>
    <property type="evidence" value="ECO:0007669"/>
    <property type="project" value="TreeGrafter"/>
</dbReference>
<dbReference type="PANTHER" id="PTHR31503:SF20">
    <property type="entry name" value="CA(2+)_H(+) EXCHANGER, PUTATIVE (EUROFUNG)-RELATED"/>
    <property type="match status" value="1"/>
</dbReference>
<name>A0A0C2YY58_HEBCY</name>
<feature type="transmembrane region" description="Helical" evidence="7">
    <location>
        <begin position="122"/>
        <end position="142"/>
    </location>
</feature>
<dbReference type="EMBL" id="KN831771">
    <property type="protein sequence ID" value="KIM45912.1"/>
    <property type="molecule type" value="Genomic_DNA"/>
</dbReference>
<dbReference type="InterPro" id="IPR004837">
    <property type="entry name" value="NaCa_Exmemb"/>
</dbReference>
<dbReference type="OrthoDB" id="1699231at2759"/>
<dbReference type="HOGENOM" id="CLU_008721_4_3_1"/>
<reference evidence="10" key="2">
    <citation type="submission" date="2015-01" db="EMBL/GenBank/DDBJ databases">
        <title>Evolutionary Origins and Diversification of the Mycorrhizal Mutualists.</title>
        <authorList>
            <consortium name="DOE Joint Genome Institute"/>
            <consortium name="Mycorrhizal Genomics Consortium"/>
            <person name="Kohler A."/>
            <person name="Kuo A."/>
            <person name="Nagy L.G."/>
            <person name="Floudas D."/>
            <person name="Copeland A."/>
            <person name="Barry K.W."/>
            <person name="Cichocki N."/>
            <person name="Veneault-Fourrey C."/>
            <person name="LaButti K."/>
            <person name="Lindquist E.A."/>
            <person name="Lipzen A."/>
            <person name="Lundell T."/>
            <person name="Morin E."/>
            <person name="Murat C."/>
            <person name="Riley R."/>
            <person name="Ohm R."/>
            <person name="Sun H."/>
            <person name="Tunlid A."/>
            <person name="Henrissat B."/>
            <person name="Grigoriev I.V."/>
            <person name="Hibbett D.S."/>
            <person name="Martin F."/>
        </authorList>
    </citation>
    <scope>NUCLEOTIDE SEQUENCE [LARGE SCALE GENOMIC DNA]</scope>
    <source>
        <strain evidence="10">h7</strain>
    </source>
</reference>
<dbReference type="Proteomes" id="UP000053424">
    <property type="component" value="Unassembled WGS sequence"/>
</dbReference>
<keyword evidence="3 7" id="KW-0812">Transmembrane</keyword>
<feature type="domain" description="Sodium/calcium exchanger membrane region" evidence="8">
    <location>
        <begin position="90"/>
        <end position="255"/>
    </location>
</feature>
<keyword evidence="10" id="KW-1185">Reference proteome</keyword>
<evidence type="ECO:0000256" key="1">
    <source>
        <dbReference type="ARBA" id="ARBA00004127"/>
    </source>
</evidence>
<keyword evidence="2" id="KW-0813">Transport</keyword>
<dbReference type="GO" id="GO:0006874">
    <property type="term" value="P:intracellular calcium ion homeostasis"/>
    <property type="evidence" value="ECO:0007669"/>
    <property type="project" value="TreeGrafter"/>
</dbReference>
<gene>
    <name evidence="9" type="ORF">M413DRAFT_16720</name>
</gene>
<dbReference type="PANTHER" id="PTHR31503">
    <property type="entry name" value="VACUOLAR CALCIUM ION TRANSPORTER"/>
    <property type="match status" value="1"/>
</dbReference>
<dbReference type="STRING" id="686832.A0A0C2YY58"/>
<evidence type="ECO:0000256" key="5">
    <source>
        <dbReference type="ARBA" id="ARBA00023065"/>
    </source>
</evidence>
<evidence type="ECO:0000313" key="10">
    <source>
        <dbReference type="Proteomes" id="UP000053424"/>
    </source>
</evidence>
<organism evidence="9 10">
    <name type="scientific">Hebeloma cylindrosporum</name>
    <dbReference type="NCBI Taxonomy" id="76867"/>
    <lineage>
        <taxon>Eukaryota</taxon>
        <taxon>Fungi</taxon>
        <taxon>Dikarya</taxon>
        <taxon>Basidiomycota</taxon>
        <taxon>Agaricomycotina</taxon>
        <taxon>Agaricomycetes</taxon>
        <taxon>Agaricomycetidae</taxon>
        <taxon>Agaricales</taxon>
        <taxon>Agaricineae</taxon>
        <taxon>Hymenogastraceae</taxon>
        <taxon>Hebeloma</taxon>
    </lineage>
</organism>
<feature type="transmembrane region" description="Helical" evidence="7">
    <location>
        <begin position="333"/>
        <end position="360"/>
    </location>
</feature>
<feature type="transmembrane region" description="Helical" evidence="7">
    <location>
        <begin position="59"/>
        <end position="79"/>
    </location>
</feature>
<dbReference type="GO" id="GO:0012505">
    <property type="term" value="C:endomembrane system"/>
    <property type="evidence" value="ECO:0007669"/>
    <property type="project" value="UniProtKB-SubCell"/>
</dbReference>
<evidence type="ECO:0000259" key="8">
    <source>
        <dbReference type="Pfam" id="PF01699"/>
    </source>
</evidence>
<dbReference type="InterPro" id="IPR004713">
    <property type="entry name" value="CaH_exchang"/>
</dbReference>
<accession>A0A0C2YY58</accession>
<feature type="transmembrane region" description="Helical" evidence="7">
    <location>
        <begin position="293"/>
        <end position="313"/>
    </location>
</feature>
<evidence type="ECO:0000256" key="2">
    <source>
        <dbReference type="ARBA" id="ARBA00022448"/>
    </source>
</evidence>
<feature type="transmembrane region" description="Helical" evidence="7">
    <location>
        <begin position="406"/>
        <end position="427"/>
    </location>
</feature>
<feature type="transmembrane region" description="Helical" evidence="7">
    <location>
        <begin position="148"/>
        <end position="172"/>
    </location>
</feature>
<keyword evidence="4 7" id="KW-1133">Transmembrane helix</keyword>
<dbReference type="AlphaFoldDB" id="A0A0C2YY58"/>
<sequence>MSTPTETTSPATRKRYQGISLQDEEQGLGHDAPAPKELIKFWDQFTRKGKKKVGVVESLRALFFSSWLNILLVVIPVAWVSKFLEWGPKATFTLCFFAIVPLEHLFDYGGEQMAYYLGKDMGDLLVVTLNNAVEATLAIILLKKCELVLLKSTVVGVVILHLLLVPGTSFVTGGARIIQQDLHPHLTQLNHSLLMLGVLSILLPAAFFSAIDTSFTPSAGVAAVSVVTDDTRKIFLQMSRGLAILLLLVYVCSRVYLHNPPGEDTSLNLATAPLAPEALKDHVARLRNEDPEVNQWVCMGMLAICIGLMAATAEFMVHSIEFVREESGIKIEWFGLILLPVVSFAADGTVAVVYFVRYMFRHFFRSPTPPNTLAKGEAIDLSIQFTLFWMPFLVLLGWWTNRPLTLLFDIFEVAILLGSCFLVNYVTADSKTNWAEGVALVVLYIMIALCAWFYTGQPEIRFLSQCESVAAAIAAAATGDTSGHAD</sequence>
<reference evidence="9 10" key="1">
    <citation type="submission" date="2014-04" db="EMBL/GenBank/DDBJ databases">
        <authorList>
            <consortium name="DOE Joint Genome Institute"/>
            <person name="Kuo A."/>
            <person name="Gay G."/>
            <person name="Dore J."/>
            <person name="Kohler A."/>
            <person name="Nagy L.G."/>
            <person name="Floudas D."/>
            <person name="Copeland A."/>
            <person name="Barry K.W."/>
            <person name="Cichocki N."/>
            <person name="Veneault-Fourrey C."/>
            <person name="LaButti K."/>
            <person name="Lindquist E.A."/>
            <person name="Lipzen A."/>
            <person name="Lundell T."/>
            <person name="Morin E."/>
            <person name="Murat C."/>
            <person name="Sun H."/>
            <person name="Tunlid A."/>
            <person name="Henrissat B."/>
            <person name="Grigoriev I.V."/>
            <person name="Hibbett D.S."/>
            <person name="Martin F."/>
            <person name="Nordberg H.P."/>
            <person name="Cantor M.N."/>
            <person name="Hua S.X."/>
        </authorList>
    </citation>
    <scope>NUCLEOTIDE SEQUENCE [LARGE SCALE GENOMIC DNA]</scope>
    <source>
        <strain evidence="10">h7</strain>
    </source>
</reference>
<evidence type="ECO:0000256" key="3">
    <source>
        <dbReference type="ARBA" id="ARBA00022692"/>
    </source>
</evidence>
<feature type="transmembrane region" description="Helical" evidence="7">
    <location>
        <begin position="434"/>
        <end position="454"/>
    </location>
</feature>
<evidence type="ECO:0000256" key="6">
    <source>
        <dbReference type="ARBA" id="ARBA00023136"/>
    </source>
</evidence>
<dbReference type="Pfam" id="PF01699">
    <property type="entry name" value="Na_Ca_ex"/>
    <property type="match status" value="2"/>
</dbReference>
<feature type="domain" description="Sodium/calcium exchanger membrane region" evidence="8">
    <location>
        <begin position="300"/>
        <end position="452"/>
    </location>
</feature>
<proteinExistence type="predicted"/>
<keyword evidence="5" id="KW-0406">Ion transport</keyword>
<evidence type="ECO:0000256" key="4">
    <source>
        <dbReference type="ARBA" id="ARBA00022989"/>
    </source>
</evidence>
<evidence type="ECO:0000256" key="7">
    <source>
        <dbReference type="SAM" id="Phobius"/>
    </source>
</evidence>
<protein>
    <recommendedName>
        <fullName evidence="8">Sodium/calcium exchanger membrane region domain-containing protein</fullName>
    </recommendedName>
</protein>